<gene>
    <name evidence="1" type="ORF">SAMN05421863_102117</name>
</gene>
<dbReference type="AlphaFoldDB" id="A0A1I4PM31"/>
<proteinExistence type="predicted"/>
<dbReference type="EMBL" id="FOUB01000021">
    <property type="protein sequence ID" value="SFM28565.1"/>
    <property type="molecule type" value="Genomic_DNA"/>
</dbReference>
<reference evidence="2" key="1">
    <citation type="submission" date="2016-10" db="EMBL/GenBank/DDBJ databases">
        <authorList>
            <person name="Varghese N."/>
            <person name="Submissions S."/>
        </authorList>
    </citation>
    <scope>NUCLEOTIDE SEQUENCE [LARGE SCALE GENOMIC DNA]</scope>
    <source>
        <strain evidence="2">Nm44</strain>
    </source>
</reference>
<evidence type="ECO:0000313" key="1">
    <source>
        <dbReference type="EMBL" id="SFM28565.1"/>
    </source>
</evidence>
<keyword evidence="2" id="KW-1185">Reference proteome</keyword>
<protein>
    <submittedName>
        <fullName evidence="1">Uncharacterized protein</fullName>
    </submittedName>
</protein>
<dbReference type="Proteomes" id="UP000183287">
    <property type="component" value="Unassembled WGS sequence"/>
</dbReference>
<evidence type="ECO:0000313" key="2">
    <source>
        <dbReference type="Proteomes" id="UP000183287"/>
    </source>
</evidence>
<organism evidence="1 2">
    <name type="scientific">Nitrosomonas communis</name>
    <dbReference type="NCBI Taxonomy" id="44574"/>
    <lineage>
        <taxon>Bacteria</taxon>
        <taxon>Pseudomonadati</taxon>
        <taxon>Pseudomonadota</taxon>
        <taxon>Betaproteobacteria</taxon>
        <taxon>Nitrosomonadales</taxon>
        <taxon>Nitrosomonadaceae</taxon>
        <taxon>Nitrosomonas</taxon>
    </lineage>
</organism>
<sequence>MNILALMRASAINDHNDMITRVTTGHLIDANLHAIAVDMRQYQAVEGSIEGTDCTESISNVSSG</sequence>
<accession>A0A1I4PM31</accession>
<name>A0A1I4PM31_9PROT</name>